<feature type="compositionally biased region" description="Low complexity" evidence="1">
    <location>
        <begin position="164"/>
        <end position="173"/>
    </location>
</feature>
<evidence type="ECO:0000313" key="4">
    <source>
        <dbReference type="Proteomes" id="UP000612055"/>
    </source>
</evidence>
<reference evidence="3" key="1">
    <citation type="journal article" date="2020" name="bioRxiv">
        <title>Comparative genomics of Chlamydomonas.</title>
        <authorList>
            <person name="Craig R.J."/>
            <person name="Hasan A.R."/>
            <person name="Ness R.W."/>
            <person name="Keightley P.D."/>
        </authorList>
    </citation>
    <scope>NUCLEOTIDE SEQUENCE</scope>
    <source>
        <strain evidence="3">CCAP 11/70</strain>
    </source>
</reference>
<feature type="domain" description="Misato Segment II tubulin-like" evidence="2">
    <location>
        <begin position="3"/>
        <end position="122"/>
    </location>
</feature>
<evidence type="ECO:0000313" key="3">
    <source>
        <dbReference type="EMBL" id="KAG2493068.1"/>
    </source>
</evidence>
<keyword evidence="4" id="KW-1185">Reference proteome</keyword>
<comment type="caution">
    <text evidence="3">The sequence shown here is derived from an EMBL/GenBank/DDBJ whole genome shotgun (WGS) entry which is preliminary data.</text>
</comment>
<accession>A0A835XZD7</accession>
<feature type="compositionally biased region" description="Gly residues" evidence="1">
    <location>
        <begin position="592"/>
        <end position="606"/>
    </location>
</feature>
<dbReference type="OrthoDB" id="271881at2759"/>
<dbReference type="PANTHER" id="PTHR13391:SF0">
    <property type="entry name" value="PROTEIN MISATO HOMOLOG 1"/>
    <property type="match status" value="1"/>
</dbReference>
<dbReference type="Gene3D" id="3.40.50.1440">
    <property type="entry name" value="Tubulin/FtsZ, GTPase domain"/>
    <property type="match status" value="1"/>
</dbReference>
<name>A0A835XZD7_9CHLO</name>
<dbReference type="InterPro" id="IPR036525">
    <property type="entry name" value="Tubulin/FtsZ_GTPase_sf"/>
</dbReference>
<feature type="region of interest" description="Disordered" evidence="1">
    <location>
        <begin position="150"/>
        <end position="176"/>
    </location>
</feature>
<feature type="region of interest" description="Disordered" evidence="1">
    <location>
        <begin position="580"/>
        <end position="633"/>
    </location>
</feature>
<dbReference type="SUPFAM" id="SSF52490">
    <property type="entry name" value="Tubulin nucleotide-binding domain-like"/>
    <property type="match status" value="1"/>
</dbReference>
<dbReference type="Proteomes" id="UP000612055">
    <property type="component" value="Unassembled WGS sequence"/>
</dbReference>
<dbReference type="AlphaFoldDB" id="A0A835XZD7"/>
<dbReference type="EMBL" id="JAEHOE010000040">
    <property type="protein sequence ID" value="KAG2493068.1"/>
    <property type="molecule type" value="Genomic_DNA"/>
</dbReference>
<dbReference type="InterPro" id="IPR019605">
    <property type="entry name" value="Misato_II_tubulin-like"/>
</dbReference>
<organism evidence="3 4">
    <name type="scientific">Edaphochlamys debaryana</name>
    <dbReference type="NCBI Taxonomy" id="47281"/>
    <lineage>
        <taxon>Eukaryota</taxon>
        <taxon>Viridiplantae</taxon>
        <taxon>Chlorophyta</taxon>
        <taxon>core chlorophytes</taxon>
        <taxon>Chlorophyceae</taxon>
        <taxon>CS clade</taxon>
        <taxon>Chlamydomonadales</taxon>
        <taxon>Chlamydomonadales incertae sedis</taxon>
        <taxon>Edaphochlamys</taxon>
    </lineage>
</organism>
<dbReference type="PANTHER" id="PTHR13391">
    <property type="entry name" value="MITOCHONDRIAL DISTRIBUTION REGULATOR MISATO"/>
    <property type="match status" value="1"/>
</dbReference>
<dbReference type="InterPro" id="IPR049942">
    <property type="entry name" value="DML1/Misato"/>
</dbReference>
<evidence type="ECO:0000259" key="2">
    <source>
        <dbReference type="Pfam" id="PF10644"/>
    </source>
</evidence>
<dbReference type="GO" id="GO:0007005">
    <property type="term" value="P:mitochondrion organization"/>
    <property type="evidence" value="ECO:0007669"/>
    <property type="project" value="InterPro"/>
</dbReference>
<feature type="compositionally biased region" description="Gly residues" evidence="1">
    <location>
        <begin position="618"/>
        <end position="633"/>
    </location>
</feature>
<dbReference type="GO" id="GO:0005737">
    <property type="term" value="C:cytoplasm"/>
    <property type="evidence" value="ECO:0007669"/>
    <property type="project" value="TreeGrafter"/>
</dbReference>
<dbReference type="Pfam" id="PF10644">
    <property type="entry name" value="Misat_Tub_SegII"/>
    <property type="match status" value="1"/>
</dbReference>
<gene>
    <name evidence="3" type="ORF">HYH03_008731</name>
</gene>
<proteinExistence type="predicted"/>
<sequence length="708" mass="70749">MPKEIVTLSFGSYASFVSAHYWNLQDEAAGYSGREGWADYAACVDHDVLFACSEGRNGALTYRPRALLVDIAGSSGGVSFRPDEGAAAAAAAAASAAPSWSGRVEVHRSAPVGRSAFVEALEEAEEGGWEEDEEAAARQQAALEAAARQLDEGGGGEGGPAPAPASASPSAGAGAAGRGVRHWTDYCKVVFHPRSVLALPGSWSSPLEHSLGGGWGAAAELLGGGGGLLLGEGGGGGGGALEELLDSLRWQGEACDSLAGFQLFVDDLTGFGPLAAAALAEAAQEYSGRPAVLFALRQPGQGGAQGSLPGTSVSTAMMTARAREDLSEALAAVRLCELASLLVPLAAPAPACLPALAYDPAAPFHSAALLAAAVDTALLPTRSTAAPSPLGEALGGTDLRSLTRLLAPGGPGGRAAPLAALHLGFPCASLPADPTALQRQLDTRLRPPHGGLGAGAGTAGAAAGGEAGKEAALRADALYGRTAQLDLGSLASLTPGIGGRDDPLSDVGCSRAESYCIRGGRTDAGPASTSSALEALDALLLQRRHRMCVRHRAAAPMPLAVPLPFPAIFGPTVTTHGAVQAAGFGPEPGPGGPRGAAAGPGVGTGAGERWEGAQPASLGGGGARAGAGARGRGGAAVHSVPVLTRLHAGAEFQGWMAGVQRRWERAAGSAAGRAVLDAWDIGRDDADHVGAHLREMAAAYAEDGEDEL</sequence>
<protein>
    <recommendedName>
        <fullName evidence="2">Misato Segment II tubulin-like domain-containing protein</fullName>
    </recommendedName>
</protein>
<evidence type="ECO:0000256" key="1">
    <source>
        <dbReference type="SAM" id="MobiDB-lite"/>
    </source>
</evidence>